<evidence type="ECO:0000256" key="7">
    <source>
        <dbReference type="ARBA" id="ARBA00024033"/>
    </source>
</evidence>
<gene>
    <name evidence="10" type="ORF">SAMN05444695_107206</name>
</gene>
<dbReference type="GO" id="GO:0005886">
    <property type="term" value="C:plasma membrane"/>
    <property type="evidence" value="ECO:0007669"/>
    <property type="project" value="UniProtKB-SubCell"/>
</dbReference>
<name>A0A1G8KNF6_9NOCA</name>
<feature type="transmembrane region" description="Helical" evidence="9">
    <location>
        <begin position="129"/>
        <end position="146"/>
    </location>
</feature>
<keyword evidence="2" id="KW-1003">Cell membrane</keyword>
<feature type="transmembrane region" description="Helical" evidence="9">
    <location>
        <begin position="289"/>
        <end position="310"/>
    </location>
</feature>
<feature type="transmembrane region" description="Helical" evidence="9">
    <location>
        <begin position="152"/>
        <end position="169"/>
    </location>
</feature>
<feature type="transmembrane region" description="Helical" evidence="9">
    <location>
        <begin position="202"/>
        <end position="224"/>
    </location>
</feature>
<feature type="transmembrane region" description="Helical" evidence="9">
    <location>
        <begin position="231"/>
        <end position="251"/>
    </location>
</feature>
<dbReference type="EMBL" id="FNDN01000007">
    <property type="protein sequence ID" value="SDI44916.1"/>
    <property type="molecule type" value="Genomic_DNA"/>
</dbReference>
<feature type="transmembrane region" description="Helical" evidence="9">
    <location>
        <begin position="317"/>
        <end position="335"/>
    </location>
</feature>
<reference evidence="10 11" key="1">
    <citation type="submission" date="2016-10" db="EMBL/GenBank/DDBJ databases">
        <authorList>
            <person name="de Groot N.N."/>
        </authorList>
    </citation>
    <scope>NUCLEOTIDE SEQUENCE [LARGE SCALE GENOMIC DNA]</scope>
    <source>
        <strain evidence="10 11">DSM 44892</strain>
    </source>
</reference>
<keyword evidence="4 9" id="KW-0812">Transmembrane</keyword>
<sequence length="459" mass="51280">MTARIPGGDRHANKQGQVTAVRSAPVYRAVVFLRRLEPRTARTTSEVVNFVLWPIAILTALNRVVIKAVNGHYITDDFRPVYDAALAFLNRRPVYTADFGSVDPHYLYPPSGTLLIAPIAILDPERSRWLFILANAIAILIALYLLLRLFDLAITSIAAPILLLATFSSETVTNTLIFTNINGLVFLGEMVFLTLLMKRKDLWAGAAIGLTFAVKPILAPLLLLPLVRGQWKVFVTAAGIPLVLTAVAWPLSVDPMDFVRRTVPYLSESRDYFNSAIVGNGMYYGLPTALIWGMRLGFLAIVVASLWLLWRYYRKDELFYVATTTGVLLTASFLLGSLGQGYYSMMLFPLLMTVVLRNSVMRNWPAWLAVYGFMSYDSWLSSRFLTSGRAAEYMRTTLGWSLLLLVVFAVLLYRYLAARRDGRLDEGIDPPFLREDAPARRDRAPDAPEPEATTAPAGR</sequence>
<dbReference type="Pfam" id="PF09594">
    <property type="entry name" value="GT87"/>
    <property type="match status" value="1"/>
</dbReference>
<evidence type="ECO:0000256" key="3">
    <source>
        <dbReference type="ARBA" id="ARBA00022679"/>
    </source>
</evidence>
<keyword evidence="5 9" id="KW-1133">Transmembrane helix</keyword>
<evidence type="ECO:0000313" key="11">
    <source>
        <dbReference type="Proteomes" id="UP000183263"/>
    </source>
</evidence>
<dbReference type="AlphaFoldDB" id="A0A1G8KNF6"/>
<keyword evidence="3 10" id="KW-0808">Transferase</keyword>
<feature type="transmembrane region" description="Helical" evidence="9">
    <location>
        <begin position="176"/>
        <end position="196"/>
    </location>
</feature>
<protein>
    <submittedName>
        <fullName evidence="10">Arabinofuranan 3-O-arabinosyltransferase</fullName>
    </submittedName>
</protein>
<evidence type="ECO:0000256" key="5">
    <source>
        <dbReference type="ARBA" id="ARBA00022989"/>
    </source>
</evidence>
<evidence type="ECO:0000256" key="6">
    <source>
        <dbReference type="ARBA" id="ARBA00023136"/>
    </source>
</evidence>
<proteinExistence type="inferred from homology"/>
<accession>A0A1G8KNF6</accession>
<feature type="compositionally biased region" description="Low complexity" evidence="8">
    <location>
        <begin position="450"/>
        <end position="459"/>
    </location>
</feature>
<feature type="compositionally biased region" description="Basic and acidic residues" evidence="8">
    <location>
        <begin position="429"/>
        <end position="446"/>
    </location>
</feature>
<evidence type="ECO:0000256" key="9">
    <source>
        <dbReference type="SAM" id="Phobius"/>
    </source>
</evidence>
<evidence type="ECO:0000256" key="8">
    <source>
        <dbReference type="SAM" id="MobiDB-lite"/>
    </source>
</evidence>
<organism evidence="10 11">
    <name type="scientific">Rhodococcus triatomae</name>
    <dbReference type="NCBI Taxonomy" id="300028"/>
    <lineage>
        <taxon>Bacteria</taxon>
        <taxon>Bacillati</taxon>
        <taxon>Actinomycetota</taxon>
        <taxon>Actinomycetes</taxon>
        <taxon>Mycobacteriales</taxon>
        <taxon>Nocardiaceae</taxon>
        <taxon>Rhodococcus</taxon>
    </lineage>
</organism>
<feature type="region of interest" description="Disordered" evidence="8">
    <location>
        <begin position="429"/>
        <end position="459"/>
    </location>
</feature>
<evidence type="ECO:0000256" key="1">
    <source>
        <dbReference type="ARBA" id="ARBA00004651"/>
    </source>
</evidence>
<dbReference type="Proteomes" id="UP000183263">
    <property type="component" value="Unassembled WGS sequence"/>
</dbReference>
<evidence type="ECO:0000313" key="10">
    <source>
        <dbReference type="EMBL" id="SDI44916.1"/>
    </source>
</evidence>
<dbReference type="GO" id="GO:0016758">
    <property type="term" value="F:hexosyltransferase activity"/>
    <property type="evidence" value="ECO:0007669"/>
    <property type="project" value="InterPro"/>
</dbReference>
<comment type="subcellular location">
    <subcellularLocation>
        <location evidence="1">Cell membrane</location>
        <topology evidence="1">Multi-pass membrane protein</topology>
    </subcellularLocation>
</comment>
<keyword evidence="11" id="KW-1185">Reference proteome</keyword>
<keyword evidence="6 9" id="KW-0472">Membrane</keyword>
<feature type="transmembrane region" description="Helical" evidence="9">
    <location>
        <begin position="398"/>
        <end position="416"/>
    </location>
</feature>
<evidence type="ECO:0000256" key="4">
    <source>
        <dbReference type="ARBA" id="ARBA00022692"/>
    </source>
</evidence>
<evidence type="ECO:0000256" key="2">
    <source>
        <dbReference type="ARBA" id="ARBA00022475"/>
    </source>
</evidence>
<comment type="similarity">
    <text evidence="7">Belongs to the glycosyltransferase 87 family.</text>
</comment>
<dbReference type="InterPro" id="IPR018584">
    <property type="entry name" value="GT87"/>
</dbReference>